<accession>A0A518N6X7</accession>
<evidence type="ECO:0000259" key="4">
    <source>
        <dbReference type="PROSITE" id="PS50043"/>
    </source>
</evidence>
<dbReference type="KEGG" id="lug:FPZ22_12935"/>
<evidence type="ECO:0000256" key="3">
    <source>
        <dbReference type="PROSITE-ProRule" id="PRU00169"/>
    </source>
</evidence>
<protein>
    <submittedName>
        <fullName evidence="6">Response regulator transcription factor</fullName>
    </submittedName>
</protein>
<dbReference type="PROSITE" id="PS00622">
    <property type="entry name" value="HTH_LUXR_1"/>
    <property type="match status" value="1"/>
</dbReference>
<dbReference type="GO" id="GO:0006355">
    <property type="term" value="P:regulation of DNA-templated transcription"/>
    <property type="evidence" value="ECO:0007669"/>
    <property type="project" value="InterPro"/>
</dbReference>
<evidence type="ECO:0000313" key="7">
    <source>
        <dbReference type="Proteomes" id="UP000316584"/>
    </source>
</evidence>
<name>A0A518N6X7_9GAMM</name>
<dbReference type="GO" id="GO:0003677">
    <property type="term" value="F:DNA binding"/>
    <property type="evidence" value="ECO:0007669"/>
    <property type="project" value="UniProtKB-KW"/>
</dbReference>
<evidence type="ECO:0000313" key="6">
    <source>
        <dbReference type="EMBL" id="QDW67670.1"/>
    </source>
</evidence>
<dbReference type="PROSITE" id="PS50043">
    <property type="entry name" value="HTH_LUXR_2"/>
    <property type="match status" value="1"/>
</dbReference>
<dbReference type="InterPro" id="IPR058245">
    <property type="entry name" value="NreC/VraR/RcsB-like_REC"/>
</dbReference>
<dbReference type="GO" id="GO:0000160">
    <property type="term" value="P:phosphorelay signal transduction system"/>
    <property type="evidence" value="ECO:0007669"/>
    <property type="project" value="InterPro"/>
</dbReference>
<dbReference type="SMART" id="SM00448">
    <property type="entry name" value="REC"/>
    <property type="match status" value="1"/>
</dbReference>
<dbReference type="CDD" id="cd17535">
    <property type="entry name" value="REC_NarL-like"/>
    <property type="match status" value="1"/>
</dbReference>
<dbReference type="InterPro" id="IPR000792">
    <property type="entry name" value="Tscrpt_reg_LuxR_C"/>
</dbReference>
<feature type="domain" description="HTH luxR-type" evidence="4">
    <location>
        <begin position="146"/>
        <end position="211"/>
    </location>
</feature>
<dbReference type="InterPro" id="IPR001789">
    <property type="entry name" value="Sig_transdc_resp-reg_receiver"/>
</dbReference>
<feature type="modified residue" description="4-aspartylphosphate" evidence="3">
    <location>
        <position position="55"/>
    </location>
</feature>
<dbReference type="InterPro" id="IPR036388">
    <property type="entry name" value="WH-like_DNA-bd_sf"/>
</dbReference>
<dbReference type="Gene3D" id="1.10.10.10">
    <property type="entry name" value="Winged helix-like DNA-binding domain superfamily/Winged helix DNA-binding domain"/>
    <property type="match status" value="1"/>
</dbReference>
<dbReference type="InterPro" id="IPR051015">
    <property type="entry name" value="EvgA-like"/>
</dbReference>
<gene>
    <name evidence="6" type="ORF">FPZ22_12935</name>
</gene>
<proteinExistence type="predicted"/>
<dbReference type="AlphaFoldDB" id="A0A518N6X7"/>
<dbReference type="Pfam" id="PF00196">
    <property type="entry name" value="GerE"/>
    <property type="match status" value="1"/>
</dbReference>
<organism evidence="6 7">
    <name type="scientific">Luteimonas granuli</name>
    <dbReference type="NCBI Taxonomy" id="1176533"/>
    <lineage>
        <taxon>Bacteria</taxon>
        <taxon>Pseudomonadati</taxon>
        <taxon>Pseudomonadota</taxon>
        <taxon>Gammaproteobacteria</taxon>
        <taxon>Lysobacterales</taxon>
        <taxon>Lysobacteraceae</taxon>
        <taxon>Luteimonas</taxon>
    </lineage>
</organism>
<dbReference type="PANTHER" id="PTHR45566:SF1">
    <property type="entry name" value="HTH-TYPE TRANSCRIPTIONAL REGULATOR YHJB-RELATED"/>
    <property type="match status" value="1"/>
</dbReference>
<dbReference type="PANTHER" id="PTHR45566">
    <property type="entry name" value="HTH-TYPE TRANSCRIPTIONAL REGULATOR YHJB-RELATED"/>
    <property type="match status" value="1"/>
</dbReference>
<feature type="domain" description="Response regulatory" evidence="5">
    <location>
        <begin position="3"/>
        <end position="120"/>
    </location>
</feature>
<dbReference type="Proteomes" id="UP000316584">
    <property type="component" value="Chromosome"/>
</dbReference>
<keyword evidence="2" id="KW-0238">DNA-binding</keyword>
<evidence type="ECO:0000256" key="2">
    <source>
        <dbReference type="ARBA" id="ARBA00023125"/>
    </source>
</evidence>
<dbReference type="PROSITE" id="PS50110">
    <property type="entry name" value="RESPONSE_REGULATORY"/>
    <property type="match status" value="1"/>
</dbReference>
<dbReference type="InterPro" id="IPR016032">
    <property type="entry name" value="Sig_transdc_resp-reg_C-effctor"/>
</dbReference>
<sequence>MTTLLIADDHPLFRAALRGAAVEAEAGTRIIEAGTLDDTLAALESQSDIDLVLLDLHMPGNHGLAGLAALRARFPAVAVVLVSANEDPLVVRRALDHGAAGYIPKSAGLDEMRDAIRTVLACEEWLPPALRGAVARAESAPGDTDLAARLASLTPQQFRVLGFVAEGLLNKQIADRLDVQERTVKAHLSAIFEKLGVRNRTQAGVILRGLELSDPARQVDGAG</sequence>
<keyword evidence="1 3" id="KW-0597">Phosphoprotein</keyword>
<keyword evidence="7" id="KW-1185">Reference proteome</keyword>
<evidence type="ECO:0000256" key="1">
    <source>
        <dbReference type="ARBA" id="ARBA00022553"/>
    </source>
</evidence>
<dbReference type="CDD" id="cd06170">
    <property type="entry name" value="LuxR_C_like"/>
    <property type="match status" value="1"/>
</dbReference>
<dbReference type="SUPFAM" id="SSF46894">
    <property type="entry name" value="C-terminal effector domain of the bipartite response regulators"/>
    <property type="match status" value="1"/>
</dbReference>
<dbReference type="Pfam" id="PF00072">
    <property type="entry name" value="Response_reg"/>
    <property type="match status" value="1"/>
</dbReference>
<dbReference type="RefSeq" id="WP_144893603.1">
    <property type="nucleotide sequence ID" value="NZ_CP042218.1"/>
</dbReference>
<dbReference type="EMBL" id="CP042218">
    <property type="protein sequence ID" value="QDW67670.1"/>
    <property type="molecule type" value="Genomic_DNA"/>
</dbReference>
<reference evidence="6 7" key="1">
    <citation type="submission" date="2019-07" db="EMBL/GenBank/DDBJ databases">
        <title>Full genome sequence of Luteimonas sp. Gr-4.</title>
        <authorList>
            <person name="Im W.-T."/>
        </authorList>
    </citation>
    <scope>NUCLEOTIDE SEQUENCE [LARGE SCALE GENOMIC DNA]</scope>
    <source>
        <strain evidence="6 7">Gr-4</strain>
    </source>
</reference>
<dbReference type="SMART" id="SM00421">
    <property type="entry name" value="HTH_LUXR"/>
    <property type="match status" value="1"/>
</dbReference>
<dbReference type="Gene3D" id="3.40.50.2300">
    <property type="match status" value="1"/>
</dbReference>
<dbReference type="OrthoDB" id="9814495at2"/>
<dbReference type="PRINTS" id="PR00038">
    <property type="entry name" value="HTHLUXR"/>
</dbReference>
<dbReference type="SUPFAM" id="SSF52172">
    <property type="entry name" value="CheY-like"/>
    <property type="match status" value="1"/>
</dbReference>
<dbReference type="InterPro" id="IPR011006">
    <property type="entry name" value="CheY-like_superfamily"/>
</dbReference>
<evidence type="ECO:0000259" key="5">
    <source>
        <dbReference type="PROSITE" id="PS50110"/>
    </source>
</evidence>